<dbReference type="EC" id="7.1.1.2" evidence="13"/>
<keyword evidence="5" id="KW-0813">Transport</keyword>
<dbReference type="GO" id="GO:0005743">
    <property type="term" value="C:mitochondrial inner membrane"/>
    <property type="evidence" value="ECO:0007669"/>
    <property type="project" value="UniProtKB-SubCell"/>
</dbReference>
<evidence type="ECO:0000256" key="5">
    <source>
        <dbReference type="ARBA" id="ARBA00022448"/>
    </source>
</evidence>
<keyword evidence="6 12" id="KW-0812">Transmembrane</keyword>
<evidence type="ECO:0000256" key="1">
    <source>
        <dbReference type="ARBA" id="ARBA00003257"/>
    </source>
</evidence>
<feature type="transmembrane region" description="Helical" evidence="14">
    <location>
        <begin position="6"/>
        <end position="25"/>
    </location>
</feature>
<proteinExistence type="inferred from homology"/>
<evidence type="ECO:0000313" key="15">
    <source>
        <dbReference type="EMBL" id="ARO89850.1"/>
    </source>
</evidence>
<gene>
    <name evidence="15" type="primary">ND1</name>
</gene>
<feature type="transmembrane region" description="Helical" evidence="14">
    <location>
        <begin position="178"/>
        <end position="197"/>
    </location>
</feature>
<evidence type="ECO:0000256" key="4">
    <source>
        <dbReference type="ARBA" id="ARBA00021009"/>
    </source>
</evidence>
<dbReference type="PROSITE" id="PS00668">
    <property type="entry name" value="COMPLEX1_ND1_2"/>
    <property type="match status" value="1"/>
</dbReference>
<dbReference type="InterPro" id="IPR001694">
    <property type="entry name" value="NADH_UbQ_OxRdtase_su1/FPO"/>
</dbReference>
<evidence type="ECO:0000256" key="13">
    <source>
        <dbReference type="RuleBase" id="RU000473"/>
    </source>
</evidence>
<dbReference type="RefSeq" id="YP_009681755.1">
    <property type="nucleotide sequence ID" value="NC_044146.1"/>
</dbReference>
<comment type="subcellular location">
    <subcellularLocation>
        <location evidence="2 12">Mitochondrion inner membrane</location>
        <topology evidence="2 12">Multi-pass membrane protein</topology>
    </subcellularLocation>
</comment>
<evidence type="ECO:0000256" key="9">
    <source>
        <dbReference type="ARBA" id="ARBA00023075"/>
    </source>
</evidence>
<keyword evidence="11 14" id="KW-0472">Membrane</keyword>
<accession>A0A509ZRQ1</accession>
<comment type="similarity">
    <text evidence="3 12">Belongs to the complex I subunit 1 family.</text>
</comment>
<dbReference type="GO" id="GO:0003954">
    <property type="term" value="F:NADH dehydrogenase activity"/>
    <property type="evidence" value="ECO:0007669"/>
    <property type="project" value="TreeGrafter"/>
</dbReference>
<dbReference type="CTD" id="4535"/>
<keyword evidence="9 13" id="KW-0830">Ubiquinone</keyword>
<keyword evidence="7" id="KW-0999">Mitochondrion inner membrane</keyword>
<dbReference type="EMBL" id="KY856830">
    <property type="protein sequence ID" value="ARO89850.1"/>
    <property type="molecule type" value="Genomic_DNA"/>
</dbReference>
<keyword evidence="8 14" id="KW-1133">Transmembrane helix</keyword>
<feature type="transmembrane region" description="Helical" evidence="14">
    <location>
        <begin position="106"/>
        <end position="125"/>
    </location>
</feature>
<dbReference type="GO" id="GO:0008137">
    <property type="term" value="F:NADH dehydrogenase (ubiquinone) activity"/>
    <property type="evidence" value="ECO:0007669"/>
    <property type="project" value="UniProtKB-EC"/>
</dbReference>
<dbReference type="InterPro" id="IPR018086">
    <property type="entry name" value="NADH_UbQ_OxRdtase_su1_CS"/>
</dbReference>
<dbReference type="Pfam" id="PF00146">
    <property type="entry name" value="NADHdh"/>
    <property type="match status" value="1"/>
</dbReference>
<feature type="transmembrane region" description="Helical" evidence="14">
    <location>
        <begin position="287"/>
        <end position="308"/>
    </location>
</feature>
<dbReference type="PANTHER" id="PTHR11432">
    <property type="entry name" value="NADH DEHYDROGENASE SUBUNIT 1"/>
    <property type="match status" value="1"/>
</dbReference>
<dbReference type="PROSITE" id="PS00667">
    <property type="entry name" value="COMPLEX1_ND1_1"/>
    <property type="match status" value="1"/>
</dbReference>
<dbReference type="HAMAP" id="MF_01350">
    <property type="entry name" value="NDH1_NuoH"/>
    <property type="match status" value="1"/>
</dbReference>
<dbReference type="GO" id="GO:0009060">
    <property type="term" value="P:aerobic respiration"/>
    <property type="evidence" value="ECO:0007669"/>
    <property type="project" value="TreeGrafter"/>
</dbReference>
<evidence type="ECO:0000256" key="11">
    <source>
        <dbReference type="ARBA" id="ARBA00023136"/>
    </source>
</evidence>
<protein>
    <recommendedName>
        <fullName evidence="4 13">NADH-ubiquinone oxidoreductase chain 1</fullName>
        <ecNumber evidence="13">7.1.1.2</ecNumber>
    </recommendedName>
</protein>
<dbReference type="GeneID" id="41039694"/>
<feature type="transmembrane region" description="Helical" evidence="14">
    <location>
        <begin position="74"/>
        <end position="94"/>
    </location>
</feature>
<keyword evidence="12" id="KW-0520">NAD</keyword>
<comment type="catalytic activity">
    <reaction evidence="13">
        <text>a ubiquinone + NADH + 5 H(+)(in) = a ubiquinol + NAD(+) + 4 H(+)(out)</text>
        <dbReference type="Rhea" id="RHEA:29091"/>
        <dbReference type="Rhea" id="RHEA-COMP:9565"/>
        <dbReference type="Rhea" id="RHEA-COMP:9566"/>
        <dbReference type="ChEBI" id="CHEBI:15378"/>
        <dbReference type="ChEBI" id="CHEBI:16389"/>
        <dbReference type="ChEBI" id="CHEBI:17976"/>
        <dbReference type="ChEBI" id="CHEBI:57540"/>
        <dbReference type="ChEBI" id="CHEBI:57945"/>
        <dbReference type="EC" id="7.1.1.2"/>
    </reaction>
</comment>
<feature type="transmembrane region" description="Helical" evidence="14">
    <location>
        <begin position="221"/>
        <end position="245"/>
    </location>
</feature>
<dbReference type="AlphaFoldDB" id="A0A509ZRQ1"/>
<organism evidence="15">
    <name type="scientific">Eustenogaster scitula</name>
    <dbReference type="NCBI Taxonomy" id="1980568"/>
    <lineage>
        <taxon>Eukaryota</taxon>
        <taxon>Metazoa</taxon>
        <taxon>Ecdysozoa</taxon>
        <taxon>Arthropoda</taxon>
        <taxon>Hexapoda</taxon>
        <taxon>Insecta</taxon>
        <taxon>Pterygota</taxon>
        <taxon>Neoptera</taxon>
        <taxon>Endopterygota</taxon>
        <taxon>Hymenoptera</taxon>
        <taxon>Apocrita</taxon>
        <taxon>Aculeata</taxon>
        <taxon>Vespoidea</taxon>
        <taxon>Vespidae</taxon>
        <taxon>Stenogastrinae</taxon>
        <taxon>Eustenogaster</taxon>
    </lineage>
</organism>
<geneLocation type="mitochondrion" evidence="15"/>
<name>A0A509ZRQ1_9HYME</name>
<evidence type="ECO:0000256" key="2">
    <source>
        <dbReference type="ARBA" id="ARBA00004448"/>
    </source>
</evidence>
<evidence type="ECO:0000256" key="14">
    <source>
        <dbReference type="SAM" id="Phobius"/>
    </source>
</evidence>
<comment type="function">
    <text evidence="1">Core subunit of the mitochondrial membrane respiratory chain NADH dehydrogenase (Complex I) that is believed to belong to the minimal assembly required for catalysis. Complex I functions in the transfer of electrons from NADH to the respiratory chain. The immediate electron acceptor for the enzyme is believed to be ubiquinone.</text>
</comment>
<evidence type="ECO:0000256" key="3">
    <source>
        <dbReference type="ARBA" id="ARBA00010535"/>
    </source>
</evidence>
<reference evidence="15" key="1">
    <citation type="submission" date="2017-03" db="EMBL/GenBank/DDBJ databases">
        <title>The First Mitochondrial Genome for Eustenogaster scitula (Hymenoptera: Vespoidea: Stenogastrinae) with Phylogenetic Implications.</title>
        <authorList>
            <person name="Huang P."/>
            <person name="Peng Y."/>
            <person name="Chen B."/>
            <person name="Li T.-J."/>
        </authorList>
    </citation>
    <scope>NUCLEOTIDE SEQUENCE</scope>
</reference>
<feature type="transmembrane region" description="Helical" evidence="14">
    <location>
        <begin position="257"/>
        <end position="275"/>
    </location>
</feature>
<evidence type="ECO:0000256" key="10">
    <source>
        <dbReference type="ARBA" id="ARBA00023128"/>
    </source>
</evidence>
<evidence type="ECO:0000256" key="7">
    <source>
        <dbReference type="ARBA" id="ARBA00022792"/>
    </source>
</evidence>
<feature type="transmembrane region" description="Helical" evidence="14">
    <location>
        <begin position="145"/>
        <end position="166"/>
    </location>
</feature>
<dbReference type="PANTHER" id="PTHR11432:SF3">
    <property type="entry name" value="NADH-UBIQUINONE OXIDOREDUCTASE CHAIN 1"/>
    <property type="match status" value="1"/>
</dbReference>
<evidence type="ECO:0000256" key="6">
    <source>
        <dbReference type="ARBA" id="ARBA00022692"/>
    </source>
</evidence>
<evidence type="ECO:0000256" key="12">
    <source>
        <dbReference type="RuleBase" id="RU000471"/>
    </source>
</evidence>
<keyword evidence="10 13" id="KW-0496">Mitochondrion</keyword>
<sequence length="311" mass="37717">MIIYMNMFINFYMLIILIFISVAYFTILERKILGYIQERKGPNKVGILGIFQPFSDAIKLFLKEYFYISKSNFIYFYFSPIMAMFMLFLMWIFYPMGMKMFFNMEYSMLILLCLMSLNSYVIMMSGWSSKSNYPMLGVLRGVAQVLSYEVSLIFMFFSISLLIESFNMYMFFKFQYNFKFFYMLYFMMLMFILSFLAELNRIPFDFIEGESELVSGFNTEYYGIGFAMLFLSEYMSIIFFCFLFIEMFFGFMSKIMFIFLMMMVMLLIIIIRGAFPRYRYDKLMDMSWNILLPFSMLIYLIINIYKFYMFM</sequence>
<evidence type="ECO:0000256" key="8">
    <source>
        <dbReference type="ARBA" id="ARBA00022989"/>
    </source>
</evidence>